<dbReference type="GO" id="GO:0020037">
    <property type="term" value="F:heme binding"/>
    <property type="evidence" value="ECO:0007669"/>
    <property type="project" value="TreeGrafter"/>
</dbReference>
<comment type="caution">
    <text evidence="9">The sequence shown here is derived from an EMBL/GenBank/DDBJ whole genome shotgun (WGS) entry which is preliminary data.</text>
</comment>
<dbReference type="PANTHER" id="PTHR46237:SF1">
    <property type="entry name" value="CYTOCHROME B5 REDUCTASE 4"/>
    <property type="match status" value="1"/>
</dbReference>
<sequence length="584" mass="64407">MNSSNTPNFPALNSPQRQGNATGSGRNKVALPKGRSLMDWIRLGNSGADLTGVGGRLIRVTPEELAKHNTPEDCWMAINGAVYNISHYCEFHPGGIAEIMKGAGKDGTRLFNEVHRWVNYDSMLKKCLVGKLVTESIFKSPAQYGNLLAPPRAVGTNLSTVNKPQANNTGFDSSSLALPFSRPIIPNRPRYDYYQNESSVKLSIYTRTPGICSEHLILERPGGNIRITVYLPSNKLYRLHIAPDLKLLLSCKIQSAVSTGKLELEFLKSEKGLKWTQLGKFLPQHDTIQDRADISPMLTNVSESVTTNISSAVTDSISNSTTTATDCQVTETDSGNTNTVAAATEFIQCRISEVLSLTHDTNLYTLNLPEGYHMEVPTGHHLRLKASILGMEIVRSYTPVHLLDSSESKETFNSVLYLIIKIYKDGAFTQHLQSLTVGDTIPVSHHVGAFDMAEASLCSKMLLLAAGTGLTPMIKIILHNVARDKPTHLVCFNKTQSDILWREELNSLASRGSLQVTHVLSKPDSEWAGLTGRINQDMLLQFLSPESKDTTFIAACGPILFSQLCLSYLKKMDCDDKRIHIFQE</sequence>
<evidence type="ECO:0000313" key="9">
    <source>
        <dbReference type="EMBL" id="KAF6029289.1"/>
    </source>
</evidence>
<proteinExistence type="inferred from homology"/>
<dbReference type="AlphaFoldDB" id="A0A7J7JSG5"/>
<dbReference type="InterPro" id="IPR036400">
    <property type="entry name" value="Cyt_B5-like_heme/steroid_sf"/>
</dbReference>
<dbReference type="GO" id="GO:0046872">
    <property type="term" value="F:metal ion binding"/>
    <property type="evidence" value="ECO:0007669"/>
    <property type="project" value="UniProtKB-KW"/>
</dbReference>
<evidence type="ECO:0000259" key="8">
    <source>
        <dbReference type="PROSITE" id="PS51384"/>
    </source>
</evidence>
<dbReference type="Gene3D" id="3.40.50.80">
    <property type="entry name" value="Nucleotide-binding domain of ferredoxin-NADP reductase (FNR) module"/>
    <property type="match status" value="1"/>
</dbReference>
<reference evidence="9" key="1">
    <citation type="submission" date="2020-06" db="EMBL/GenBank/DDBJ databases">
        <title>Draft genome of Bugula neritina, a colonial animal packing powerful symbionts and potential medicines.</title>
        <authorList>
            <person name="Rayko M."/>
        </authorList>
    </citation>
    <scope>NUCLEOTIDE SEQUENCE [LARGE SCALE GENOMIC DNA]</scope>
    <source>
        <strain evidence="9">Kwan_BN1</strain>
    </source>
</reference>
<gene>
    <name evidence="9" type="ORF">EB796_012408</name>
</gene>
<dbReference type="OrthoDB" id="432299at2759"/>
<dbReference type="Gene3D" id="3.10.120.10">
    <property type="entry name" value="Cytochrome b5-like heme/steroid binding domain"/>
    <property type="match status" value="1"/>
</dbReference>
<comment type="similarity">
    <text evidence="1">Belongs to the flavoprotein pyridine nucleotide cytochrome reductase family.</text>
</comment>
<dbReference type="EMBL" id="VXIV02001835">
    <property type="protein sequence ID" value="KAF6029289.1"/>
    <property type="molecule type" value="Genomic_DNA"/>
</dbReference>
<dbReference type="InterPro" id="IPR017938">
    <property type="entry name" value="Riboflavin_synthase-like_b-brl"/>
</dbReference>
<dbReference type="GO" id="GO:0004128">
    <property type="term" value="F:cytochrome-b5 reductase activity, acting on NAD(P)H"/>
    <property type="evidence" value="ECO:0007669"/>
    <property type="project" value="TreeGrafter"/>
</dbReference>
<dbReference type="InterPro" id="IPR001199">
    <property type="entry name" value="Cyt_B5-like_heme/steroid-bd"/>
</dbReference>
<evidence type="ECO:0000256" key="6">
    <source>
        <dbReference type="SAM" id="MobiDB-lite"/>
    </source>
</evidence>
<feature type="region of interest" description="Disordered" evidence="6">
    <location>
        <begin position="1"/>
        <end position="30"/>
    </location>
</feature>
<dbReference type="PRINTS" id="PR00406">
    <property type="entry name" value="CYTB5RDTASE"/>
</dbReference>
<evidence type="ECO:0000256" key="1">
    <source>
        <dbReference type="ARBA" id="ARBA00006105"/>
    </source>
</evidence>
<protein>
    <submittedName>
        <fullName evidence="9">CYB5R4</fullName>
    </submittedName>
</protein>
<accession>A0A7J7JSG5</accession>
<organism evidence="9 10">
    <name type="scientific">Bugula neritina</name>
    <name type="common">Brown bryozoan</name>
    <name type="synonym">Sertularia neritina</name>
    <dbReference type="NCBI Taxonomy" id="10212"/>
    <lineage>
        <taxon>Eukaryota</taxon>
        <taxon>Metazoa</taxon>
        <taxon>Spiralia</taxon>
        <taxon>Lophotrochozoa</taxon>
        <taxon>Bryozoa</taxon>
        <taxon>Gymnolaemata</taxon>
        <taxon>Cheilostomatida</taxon>
        <taxon>Flustrina</taxon>
        <taxon>Buguloidea</taxon>
        <taxon>Bugulidae</taxon>
        <taxon>Bugula</taxon>
    </lineage>
</organism>
<dbReference type="GO" id="GO:0005737">
    <property type="term" value="C:cytoplasm"/>
    <property type="evidence" value="ECO:0007669"/>
    <property type="project" value="TreeGrafter"/>
</dbReference>
<feature type="domain" description="Cytochrome b5 heme-binding" evidence="7">
    <location>
        <begin position="57"/>
        <end position="133"/>
    </location>
</feature>
<dbReference type="InterPro" id="IPR008333">
    <property type="entry name" value="Cbr1-like_FAD-bd_dom"/>
</dbReference>
<dbReference type="SUPFAM" id="SSF55856">
    <property type="entry name" value="Cytochrome b5-like heme/steroid binding domain"/>
    <property type="match status" value="1"/>
</dbReference>
<dbReference type="Gene3D" id="2.60.40.790">
    <property type="match status" value="1"/>
</dbReference>
<dbReference type="SUPFAM" id="SSF49764">
    <property type="entry name" value="HSP20-like chaperones"/>
    <property type="match status" value="1"/>
</dbReference>
<dbReference type="PROSITE" id="PS51384">
    <property type="entry name" value="FAD_FR"/>
    <property type="match status" value="1"/>
</dbReference>
<dbReference type="FunFam" id="3.40.50.80:FF:000021">
    <property type="entry name" value="Cytochrome b5 reductase 4"/>
    <property type="match status" value="1"/>
</dbReference>
<dbReference type="SUPFAM" id="SSF63380">
    <property type="entry name" value="Riboflavin synthase domain-like"/>
    <property type="match status" value="1"/>
</dbReference>
<dbReference type="InterPro" id="IPR008978">
    <property type="entry name" value="HSP20-like_chaperone"/>
</dbReference>
<dbReference type="InterPro" id="IPR039261">
    <property type="entry name" value="FNR_nucleotide-bd"/>
</dbReference>
<evidence type="ECO:0000256" key="2">
    <source>
        <dbReference type="ARBA" id="ARBA00022617"/>
    </source>
</evidence>
<name>A0A7J7JSG5_BUGNE</name>
<dbReference type="CDD" id="cd06183">
    <property type="entry name" value="cyt_b5_reduct_like"/>
    <property type="match status" value="1"/>
</dbReference>
<evidence type="ECO:0000313" key="10">
    <source>
        <dbReference type="Proteomes" id="UP000593567"/>
    </source>
</evidence>
<feature type="domain" description="FAD-binding FR-type" evidence="8">
    <location>
        <begin position="344"/>
        <end position="453"/>
    </location>
</feature>
<dbReference type="PANTHER" id="PTHR46237">
    <property type="entry name" value="CYTOCHROME B5 REDUCTASE 4 FAMILY MEMBER"/>
    <property type="match status" value="1"/>
</dbReference>
<dbReference type="InterPro" id="IPR051872">
    <property type="entry name" value="Cytochrome_b5/Flavoprotein_Rdt"/>
</dbReference>
<keyword evidence="3" id="KW-0479">Metal-binding</keyword>
<dbReference type="SUPFAM" id="SSF52343">
    <property type="entry name" value="Ferredoxin reductase-like, C-terminal NADP-linked domain"/>
    <property type="match status" value="1"/>
</dbReference>
<dbReference type="InterPro" id="IPR017927">
    <property type="entry name" value="FAD-bd_FR_type"/>
</dbReference>
<keyword evidence="5" id="KW-0408">Iron</keyword>
<keyword evidence="10" id="KW-1185">Reference proteome</keyword>
<evidence type="ECO:0000259" key="7">
    <source>
        <dbReference type="PROSITE" id="PS50255"/>
    </source>
</evidence>
<dbReference type="Pfam" id="PF00175">
    <property type="entry name" value="NAD_binding_1"/>
    <property type="match status" value="1"/>
</dbReference>
<dbReference type="PROSITE" id="PS50255">
    <property type="entry name" value="CYTOCHROME_B5_2"/>
    <property type="match status" value="1"/>
</dbReference>
<evidence type="ECO:0000256" key="3">
    <source>
        <dbReference type="ARBA" id="ARBA00022723"/>
    </source>
</evidence>
<keyword evidence="4" id="KW-0560">Oxidoreductase</keyword>
<dbReference type="Pfam" id="PF00970">
    <property type="entry name" value="FAD_binding_6"/>
    <property type="match status" value="1"/>
</dbReference>
<evidence type="ECO:0000256" key="4">
    <source>
        <dbReference type="ARBA" id="ARBA00023002"/>
    </source>
</evidence>
<dbReference type="Proteomes" id="UP000593567">
    <property type="component" value="Unassembled WGS sequence"/>
</dbReference>
<dbReference type="SMART" id="SM01117">
    <property type="entry name" value="Cyt-b5"/>
    <property type="match status" value="1"/>
</dbReference>
<evidence type="ECO:0000256" key="5">
    <source>
        <dbReference type="ARBA" id="ARBA00023004"/>
    </source>
</evidence>
<feature type="compositionally biased region" description="Polar residues" evidence="6">
    <location>
        <begin position="1"/>
        <end position="25"/>
    </location>
</feature>
<dbReference type="Gene3D" id="2.40.30.10">
    <property type="entry name" value="Translation factors"/>
    <property type="match status" value="1"/>
</dbReference>
<dbReference type="InterPro" id="IPR001433">
    <property type="entry name" value="OxRdtase_FAD/NAD-bd"/>
</dbReference>
<dbReference type="FunFam" id="3.10.120.10:FF:000001">
    <property type="entry name" value="Cytochrome b5 reductase 4"/>
    <property type="match status" value="1"/>
</dbReference>
<keyword evidence="2" id="KW-0349">Heme</keyword>
<dbReference type="Pfam" id="PF00173">
    <property type="entry name" value="Cyt-b5"/>
    <property type="match status" value="1"/>
</dbReference>